<evidence type="ECO:0000313" key="3">
    <source>
        <dbReference type="Proteomes" id="UP000600865"/>
    </source>
</evidence>
<keyword evidence="3" id="KW-1185">Reference proteome</keyword>
<name>A0A918NBJ6_9PROT</name>
<keyword evidence="1" id="KW-0732">Signal</keyword>
<evidence type="ECO:0008006" key="4">
    <source>
        <dbReference type="Google" id="ProtNLM"/>
    </source>
</evidence>
<gene>
    <name evidence="2" type="ORF">GCM10011309_01520</name>
</gene>
<feature type="signal peptide" evidence="1">
    <location>
        <begin position="1"/>
        <end position="22"/>
    </location>
</feature>
<reference evidence="2 3" key="1">
    <citation type="journal article" date="2014" name="Int. J. Syst. Evol. Microbiol.">
        <title>Complete genome sequence of Corynebacterium casei LMG S-19264T (=DSM 44701T), isolated from a smear-ripened cheese.</title>
        <authorList>
            <consortium name="US DOE Joint Genome Institute (JGI-PGF)"/>
            <person name="Walter F."/>
            <person name="Albersmeier A."/>
            <person name="Kalinowski J."/>
            <person name="Ruckert C."/>
        </authorList>
    </citation>
    <scope>NUCLEOTIDE SEQUENCE [LARGE SCALE GENOMIC DNA]</scope>
    <source>
        <strain evidence="2 3">KCTC 23968</strain>
    </source>
</reference>
<feature type="chain" id="PRO_5037295075" description="DUF2066 domain-containing protein" evidence="1">
    <location>
        <begin position="23"/>
        <end position="335"/>
    </location>
</feature>
<sequence>MTRILFLTFAILSLLVAPRALAGDPFTVGGINVDATAATAIEAQTKAIQGGQLRAANALINRMTLESERAANPLPALTPEMVGRMIRALEVGQERRSANRYLGEITVAFNPSQVQQFLKDNQLTLVSSQARERLVLVRESGLRGGGTLQTALSDPRLSYALTPLTAASAADAANLSATPSVSELENLAAKYSLNQILIVDARGSATSANITDVSVDTGNRQSFTISGAAGADDLADRLVARLEADWKQASSVGTGQMVTTPVSVLYQSHTDWITLQEAINTSAQIKGARLDALSKDGALMTISYGGDIDRLATELRFKGVRVQQDPKLGLVFTRS</sequence>
<organism evidence="2 3">
    <name type="scientific">Litorimonas cladophorae</name>
    <dbReference type="NCBI Taxonomy" id="1220491"/>
    <lineage>
        <taxon>Bacteria</taxon>
        <taxon>Pseudomonadati</taxon>
        <taxon>Pseudomonadota</taxon>
        <taxon>Alphaproteobacteria</taxon>
        <taxon>Maricaulales</taxon>
        <taxon>Robiginitomaculaceae</taxon>
    </lineage>
</organism>
<comment type="caution">
    <text evidence="2">The sequence shown here is derived from an EMBL/GenBank/DDBJ whole genome shotgun (WGS) entry which is preliminary data.</text>
</comment>
<protein>
    <recommendedName>
        <fullName evidence="4">DUF2066 domain-containing protein</fullName>
    </recommendedName>
</protein>
<accession>A0A918NBJ6</accession>
<dbReference type="RefSeq" id="WP_189579982.1">
    <property type="nucleotide sequence ID" value="NZ_BMYV01000001.1"/>
</dbReference>
<evidence type="ECO:0000313" key="2">
    <source>
        <dbReference type="EMBL" id="GGX56442.1"/>
    </source>
</evidence>
<proteinExistence type="predicted"/>
<dbReference type="Proteomes" id="UP000600865">
    <property type="component" value="Unassembled WGS sequence"/>
</dbReference>
<dbReference type="AlphaFoldDB" id="A0A918NBJ6"/>
<evidence type="ECO:0000256" key="1">
    <source>
        <dbReference type="SAM" id="SignalP"/>
    </source>
</evidence>
<dbReference type="EMBL" id="BMYV01000001">
    <property type="protein sequence ID" value="GGX56442.1"/>
    <property type="molecule type" value="Genomic_DNA"/>
</dbReference>